<evidence type="ECO:0000313" key="2">
    <source>
        <dbReference type="EMBL" id="KAI0298449.1"/>
    </source>
</evidence>
<keyword evidence="3" id="KW-1185">Reference proteome</keyword>
<comment type="caution">
    <text evidence="2">The sequence shown here is derived from an EMBL/GenBank/DDBJ whole genome shotgun (WGS) entry which is preliminary data.</text>
</comment>
<protein>
    <submittedName>
        <fullName evidence="2">Uncharacterized protein</fullName>
    </submittedName>
</protein>
<accession>A0AAD4M225</accession>
<proteinExistence type="predicted"/>
<dbReference type="Proteomes" id="UP001203297">
    <property type="component" value="Unassembled WGS sequence"/>
</dbReference>
<dbReference type="AlphaFoldDB" id="A0AAD4M225"/>
<name>A0AAD4M225_9AGAM</name>
<keyword evidence="1" id="KW-1133">Transmembrane helix</keyword>
<organism evidence="2 3">
    <name type="scientific">Multifurca ochricompacta</name>
    <dbReference type="NCBI Taxonomy" id="376703"/>
    <lineage>
        <taxon>Eukaryota</taxon>
        <taxon>Fungi</taxon>
        <taxon>Dikarya</taxon>
        <taxon>Basidiomycota</taxon>
        <taxon>Agaricomycotina</taxon>
        <taxon>Agaricomycetes</taxon>
        <taxon>Russulales</taxon>
        <taxon>Russulaceae</taxon>
        <taxon>Multifurca</taxon>
    </lineage>
</organism>
<keyword evidence="1" id="KW-0812">Transmembrane</keyword>
<keyword evidence="1" id="KW-0472">Membrane</keyword>
<gene>
    <name evidence="2" type="ORF">B0F90DRAFT_1732569</name>
</gene>
<feature type="transmembrane region" description="Helical" evidence="1">
    <location>
        <begin position="36"/>
        <end position="54"/>
    </location>
</feature>
<evidence type="ECO:0000256" key="1">
    <source>
        <dbReference type="SAM" id="Phobius"/>
    </source>
</evidence>
<dbReference type="EMBL" id="WTXG01000028">
    <property type="protein sequence ID" value="KAI0298449.1"/>
    <property type="molecule type" value="Genomic_DNA"/>
</dbReference>
<evidence type="ECO:0000313" key="3">
    <source>
        <dbReference type="Proteomes" id="UP001203297"/>
    </source>
</evidence>
<sequence length="108" mass="12253">MDRLFNRPWASLSLSVLSLELNGHFCASVSPPVRLFFYLLFVCFFLPLSPRFYILTPLASRLIGLIHPLKSIVNRWYGTFRTLVAIHASFIVCAEGPMCLVFCNGARN</sequence>
<reference evidence="2" key="1">
    <citation type="journal article" date="2022" name="New Phytol.">
        <title>Evolutionary transition to the ectomycorrhizal habit in the genomes of a hyperdiverse lineage of mushroom-forming fungi.</title>
        <authorList>
            <person name="Looney B."/>
            <person name="Miyauchi S."/>
            <person name="Morin E."/>
            <person name="Drula E."/>
            <person name="Courty P.E."/>
            <person name="Kohler A."/>
            <person name="Kuo A."/>
            <person name="LaButti K."/>
            <person name="Pangilinan J."/>
            <person name="Lipzen A."/>
            <person name="Riley R."/>
            <person name="Andreopoulos W."/>
            <person name="He G."/>
            <person name="Johnson J."/>
            <person name="Nolan M."/>
            <person name="Tritt A."/>
            <person name="Barry K.W."/>
            <person name="Grigoriev I.V."/>
            <person name="Nagy L.G."/>
            <person name="Hibbett D."/>
            <person name="Henrissat B."/>
            <person name="Matheny P.B."/>
            <person name="Labbe J."/>
            <person name="Martin F.M."/>
        </authorList>
    </citation>
    <scope>NUCLEOTIDE SEQUENCE</scope>
    <source>
        <strain evidence="2">BPL690</strain>
    </source>
</reference>